<keyword evidence="1" id="KW-0472">Membrane</keyword>
<keyword evidence="1" id="KW-1133">Transmembrane helix</keyword>
<organism evidence="2 3">
    <name type="scientific">Paenibacillus apiarius</name>
    <dbReference type="NCBI Taxonomy" id="46240"/>
    <lineage>
        <taxon>Bacteria</taxon>
        <taxon>Bacillati</taxon>
        <taxon>Bacillota</taxon>
        <taxon>Bacilli</taxon>
        <taxon>Bacillales</taxon>
        <taxon>Paenibacillaceae</taxon>
        <taxon>Paenibacillus</taxon>
    </lineage>
</organism>
<reference evidence="2 3" key="1">
    <citation type="submission" date="2022-05" db="EMBL/GenBank/DDBJ databases">
        <title>Genome Sequencing of Bee-Associated Microbes.</title>
        <authorList>
            <person name="Dunlap C."/>
        </authorList>
    </citation>
    <scope>NUCLEOTIDE SEQUENCE [LARGE SCALE GENOMIC DNA]</scope>
    <source>
        <strain evidence="2 3">NRRL NRS-1438</strain>
    </source>
</reference>
<gene>
    <name evidence="2" type="ORF">M5X09_01240</name>
</gene>
<dbReference type="RefSeq" id="WP_087432768.1">
    <property type="nucleotide sequence ID" value="NZ_JAMDLW010000001.1"/>
</dbReference>
<name>A0ABT4DLR3_9BACL</name>
<dbReference type="InterPro" id="IPR029016">
    <property type="entry name" value="GAF-like_dom_sf"/>
</dbReference>
<accession>A0ABT4DLR3</accession>
<evidence type="ECO:0000256" key="1">
    <source>
        <dbReference type="SAM" id="Phobius"/>
    </source>
</evidence>
<dbReference type="SUPFAM" id="SSF55781">
    <property type="entry name" value="GAF domain-like"/>
    <property type="match status" value="1"/>
</dbReference>
<evidence type="ECO:0000313" key="3">
    <source>
        <dbReference type="Proteomes" id="UP001207626"/>
    </source>
</evidence>
<dbReference type="Proteomes" id="UP001207626">
    <property type="component" value="Unassembled WGS sequence"/>
</dbReference>
<proteinExistence type="predicted"/>
<dbReference type="EMBL" id="JAMDLW010000001">
    <property type="protein sequence ID" value="MCY9518292.1"/>
    <property type="molecule type" value="Genomic_DNA"/>
</dbReference>
<keyword evidence="1" id="KW-0812">Transmembrane</keyword>
<dbReference type="Gene3D" id="3.30.450.40">
    <property type="match status" value="1"/>
</dbReference>
<comment type="caution">
    <text evidence="2">The sequence shown here is derived from an EMBL/GenBank/DDBJ whole genome shotgun (WGS) entry which is preliminary data.</text>
</comment>
<evidence type="ECO:0000313" key="2">
    <source>
        <dbReference type="EMBL" id="MCY9518292.1"/>
    </source>
</evidence>
<sequence>MESLMKAMLDKLPPWSYQLFAVVIAAGLVFYFIKTLYINKKFTEVIHEVLHREDRLQSLQARVDELQTVGLKTEQASQQTLSALRSIKPFVESLNGLRALDDPYTVLHESAFLLQRMLDMLAVDMKCFPGGHHRCGIWVYEEPFVMLHMASAGFPKHYVDTRRLHIDRSVVGRSFRKQMTVQSADVLRDEDWERNPDSKSPYRALICIPLGSFGALTIDGLEAFNESSAVIGELYAAVITGIMTERQAALGRCGEDRGLPSSADLA</sequence>
<feature type="transmembrane region" description="Helical" evidence="1">
    <location>
        <begin position="15"/>
        <end position="33"/>
    </location>
</feature>
<protein>
    <submittedName>
        <fullName evidence="2">GAF domain-containing protein</fullName>
    </submittedName>
</protein>
<keyword evidence="3" id="KW-1185">Reference proteome</keyword>